<organism evidence="1">
    <name type="scientific">sediment metagenome</name>
    <dbReference type="NCBI Taxonomy" id="749907"/>
    <lineage>
        <taxon>unclassified sequences</taxon>
        <taxon>metagenomes</taxon>
        <taxon>ecological metagenomes</taxon>
    </lineage>
</organism>
<accession>D9PHG1</accession>
<gene>
    <name evidence="1" type="ORF">LDC_0961</name>
</gene>
<dbReference type="AlphaFoldDB" id="D9PHG1"/>
<proteinExistence type="predicted"/>
<protein>
    <submittedName>
        <fullName evidence="1">Uncharacterized protein</fullName>
    </submittedName>
</protein>
<reference evidence="1" key="1">
    <citation type="submission" date="2010-07" db="EMBL/GenBank/DDBJ databases">
        <authorList>
            <consortium name="CONSOLIDER consortium CSD2007-00005"/>
            <person name="Guazzaroni M.-E."/>
            <person name="Richter M."/>
            <person name="Garcia-Salamanca A."/>
            <person name="Yarza P."/>
            <person name="Ferrer M."/>
        </authorList>
    </citation>
    <scope>NUCLEOTIDE SEQUENCE</scope>
</reference>
<sequence>MLLGRAQRRPGVGIADDAILVVDGRRDAALVAEVRDATAAEVDHPGHAVTVEGPLGGTRRPVRRTDDESVLVDVVRLRAVRLDIARRAQDAVHDIAVEHEADLSRVAIAVQGGGD</sequence>
<reference evidence="1" key="2">
    <citation type="journal article" date="2011" name="Microb. Ecol.">
        <title>Taxonomic and Functional Metagenomic Profiling of the Microbial Community in the Anoxic Sediment of a Sub-saline Shallow Lake (Laguna de Carrizo, Central Spain).</title>
        <authorList>
            <person name="Ferrer M."/>
            <person name="Guazzaroni M.E."/>
            <person name="Richter M."/>
            <person name="Garcia-Salamanca A."/>
            <person name="Yarza P."/>
            <person name="Suarez-Suarez A."/>
            <person name="Solano J."/>
            <person name="Alcaide M."/>
            <person name="van Dillewijn P."/>
            <person name="Molina-Henares M.A."/>
            <person name="Lopez-Cortes N."/>
            <person name="Al-Ramahi Y."/>
            <person name="Guerrero C."/>
            <person name="Acosta A."/>
            <person name="de Eugenio L.I."/>
            <person name="Martinez V."/>
            <person name="Marques S."/>
            <person name="Rojo F."/>
            <person name="Santero E."/>
            <person name="Genilloud O."/>
            <person name="Perez-Perez J."/>
            <person name="Rossello-Mora R."/>
            <person name="Ramos J.L."/>
        </authorList>
    </citation>
    <scope>NUCLEOTIDE SEQUENCE</scope>
</reference>
<evidence type="ECO:0000313" key="1">
    <source>
        <dbReference type="EMBL" id="EFK96996.1"/>
    </source>
</evidence>
<name>D9PHG1_9ZZZZ</name>
<comment type="caution">
    <text evidence="1">The sequence shown here is derived from an EMBL/GenBank/DDBJ whole genome shotgun (WGS) entry which is preliminary data.</text>
</comment>
<dbReference type="EMBL" id="ADZX01000370">
    <property type="protein sequence ID" value="EFK96996.1"/>
    <property type="molecule type" value="Genomic_DNA"/>
</dbReference>